<evidence type="ECO:0000313" key="2">
    <source>
        <dbReference type="Proteomes" id="UP000552097"/>
    </source>
</evidence>
<dbReference type="Proteomes" id="UP000552097">
    <property type="component" value="Unassembled WGS sequence"/>
</dbReference>
<proteinExistence type="predicted"/>
<protein>
    <submittedName>
        <fullName evidence="1">Uncharacterized protein</fullName>
    </submittedName>
</protein>
<dbReference type="AlphaFoldDB" id="A0A7W9HRP7"/>
<sequence length="81" mass="8844">MQFEEDEARFSPDGLTEEVIDALISAVDDELAEMPSPTSRLVDGPAWNRWGRRYVERTLSSTVRVLAVSDMVSAAAGTEAA</sequence>
<evidence type="ECO:0000313" key="1">
    <source>
        <dbReference type="EMBL" id="MBB5807035.1"/>
    </source>
</evidence>
<name>A0A7W9HRP7_9PSEU</name>
<keyword evidence="2" id="KW-1185">Reference proteome</keyword>
<dbReference type="EMBL" id="JACHMO010000001">
    <property type="protein sequence ID" value="MBB5807035.1"/>
    <property type="molecule type" value="Genomic_DNA"/>
</dbReference>
<organism evidence="1 2">
    <name type="scientific">Saccharothrix ecbatanensis</name>
    <dbReference type="NCBI Taxonomy" id="1105145"/>
    <lineage>
        <taxon>Bacteria</taxon>
        <taxon>Bacillati</taxon>
        <taxon>Actinomycetota</taxon>
        <taxon>Actinomycetes</taxon>
        <taxon>Pseudonocardiales</taxon>
        <taxon>Pseudonocardiaceae</taxon>
        <taxon>Saccharothrix</taxon>
    </lineage>
</organism>
<dbReference type="RefSeq" id="WP_184927010.1">
    <property type="nucleotide sequence ID" value="NZ_JACHMO010000001.1"/>
</dbReference>
<gene>
    <name evidence="1" type="ORF">F4560_006803</name>
</gene>
<reference evidence="1 2" key="1">
    <citation type="submission" date="2020-08" db="EMBL/GenBank/DDBJ databases">
        <title>Sequencing the genomes of 1000 actinobacteria strains.</title>
        <authorList>
            <person name="Klenk H.-P."/>
        </authorList>
    </citation>
    <scope>NUCLEOTIDE SEQUENCE [LARGE SCALE GENOMIC DNA]</scope>
    <source>
        <strain evidence="1 2">DSM 45486</strain>
    </source>
</reference>
<accession>A0A7W9HRP7</accession>
<comment type="caution">
    <text evidence="1">The sequence shown here is derived from an EMBL/GenBank/DDBJ whole genome shotgun (WGS) entry which is preliminary data.</text>
</comment>